<feature type="compositionally biased region" description="Polar residues" evidence="1">
    <location>
        <begin position="522"/>
        <end position="550"/>
    </location>
</feature>
<feature type="compositionally biased region" description="Basic residues" evidence="1">
    <location>
        <begin position="903"/>
        <end position="913"/>
    </location>
</feature>
<accession>A0AAN8X569</accession>
<feature type="region of interest" description="Disordered" evidence="1">
    <location>
        <begin position="1443"/>
        <end position="1613"/>
    </location>
</feature>
<name>A0AAN8X569_HALRR</name>
<feature type="compositionally biased region" description="Low complexity" evidence="1">
    <location>
        <begin position="1239"/>
        <end position="1250"/>
    </location>
</feature>
<feature type="compositionally biased region" description="Basic and acidic residues" evidence="1">
    <location>
        <begin position="687"/>
        <end position="701"/>
    </location>
</feature>
<feature type="domain" description="Chitin-binding type-2" evidence="2">
    <location>
        <begin position="61"/>
        <end position="119"/>
    </location>
</feature>
<dbReference type="GO" id="GO:0005576">
    <property type="term" value="C:extracellular region"/>
    <property type="evidence" value="ECO:0007669"/>
    <property type="project" value="InterPro"/>
</dbReference>
<feature type="compositionally biased region" description="Basic and acidic residues" evidence="1">
    <location>
        <begin position="496"/>
        <end position="507"/>
    </location>
</feature>
<feature type="region of interest" description="Disordered" evidence="1">
    <location>
        <begin position="1293"/>
        <end position="1356"/>
    </location>
</feature>
<comment type="caution">
    <text evidence="3">The sequence shown here is derived from an EMBL/GenBank/DDBJ whole genome shotgun (WGS) entry which is preliminary data.</text>
</comment>
<keyword evidence="4" id="KW-1185">Reference proteome</keyword>
<feature type="compositionally biased region" description="Pro residues" evidence="1">
    <location>
        <begin position="294"/>
        <end position="304"/>
    </location>
</feature>
<sequence>MLTLGGMIGEPGDLVSYAIIIEVGISILLDISYANIWKENVSPPPEGEKLGPLNSALPIVRFECTGRGGGYYGDMDFGCSVFHYCTTGGQRYTFRCSKGLKFNEITTSCSAGFFGDCTHPEIVGSAGRNMTVEIAPVKSFQNIPVFKGEENSFEEDPRDYPEPFIQHYDPALDLNFDDYDYQETDVKTPDAQTSASSQKEYTWDSDMRSALSAFASLVNMPFDSNSHNTKQPTDRMDRVESIERAFLARPPQRSPLIQRNIPGQFVKVSGFKNHPKKPTRHIHYPSHGQNLLPFNPPSLYPEPPHSNFDQHEEDISNPTSMQYQNIIPYGSEDYGSEDYGSEDDRSYVDENIHQTTPDAFRPSSLMTGDPEEFQPVTQKAKAKTTEHVRPYREATPQSEQNSFPQHFQSFSPTQGSFTPPRFSGQTSFGGGLPPPQRIINTTPQVFLPPSNFPSSGNFVFNQPPVHPAIFNPPFRSVAAPSGPPVKPPRQPTHSESSFEHSSPEHHTQIIRPRPSSERHFTRPTSEQHFGNPPIANTGQRFISSSRPLHNNPIIHSQNINPVTSQPIPTFIHQTTPGFHNPPVRNSLLTGHPISTFNRPTIAPTFITATSPAAFNTPRQNPFGLQQERPLLESFPKIIQHATDFPARATSTGLSHEVNNPRFPFEISSTPKSLVSTVPSRGSSEFSEDIHKESQSSEREPESLGNIPASFDPRPSRRRRPNPLQPSVTNFRPTSRPLRQNSFNTHPHLNPTLVTGLENSAFHSPFLPPANWPGSQSFGTGSHSFEGENVDTYTIFDDTQLRETDATTGENLDTKSKFENQITHTLVRATTEKSIETGNRKPVNIFADFRVSEEENDNVVDHVNDFNTVSDNTDTEQTTSTRTPFASTETITPSSERTPVRQRPNIRKRLRTRLGSRTTTTPEPTFSEENVVIEDRRELDNEPSEDKDDTPREILSTTTSTTLSPFKQRVRDRLNKLKNSNQNEDVARITTAAPTVEEVKETEKASSTTTASPTSLRGGLDSERFQRYRNSLRNRFRNSRTTEKPAISEEDTKKENNEQRPSNAAALLTNLRNGRITSQRNQENNSEDENAKNEEVLEKEEIAMDEKENQDQESKDSALQVKDILNSDQQTEETRRHSISKEAHTSVDYPEYSDAETENDNTKRETSAQEHLQHDTEITSDNPDEDYSSEVQETRNDTISDPELDTEEEGPIKMKGKRIINPNVRARFREFIRNRKNRLSSSYTTTTPTPESSRDTQNQNRSVSTESPETSTLSFKERMEQFNQNRQSIRQRFLANRQANDDERSSRRLPLRPLRNKIPNIENEEEETNKKDEDKAGLRITSESESNKETESSQTTVRNRVIDGFAPSLHPIHVRPPSHIPFNEPEIITAAPGAKIANDNIFSVKVATSLAHGKTDLTQNENKKIGEMDMIQGELMVKEIKKVDTVPTQKSEESDASTMGKSISEAKEEHGSTDLLPLEEISSPTTSHEADEEEQRSEQIQQQESDKTNGADNDFMSPSEQEEMEDLSIQKVTSEDKLEEDVKLHTTDVKLDTSKVKEKSDVIASEHEENHEKEKDLALESLPQPTKASKPTFNFGVTSNKNKNNEEAPISASDLSEELLSEDISPVPLLPITMSTDAPRLPLEMLLPLFNR</sequence>
<gene>
    <name evidence="3" type="ORF">SK128_016671</name>
</gene>
<feature type="compositionally biased region" description="Low complexity" evidence="1">
    <location>
        <begin position="1310"/>
        <end position="1320"/>
    </location>
</feature>
<dbReference type="SUPFAM" id="SSF57625">
    <property type="entry name" value="Invertebrate chitin-binding proteins"/>
    <property type="match status" value="1"/>
</dbReference>
<feature type="compositionally biased region" description="Low complexity" evidence="1">
    <location>
        <begin position="1004"/>
        <end position="1014"/>
    </location>
</feature>
<feature type="region of interest" description="Disordered" evidence="1">
    <location>
        <begin position="661"/>
        <end position="741"/>
    </location>
</feature>
<dbReference type="Pfam" id="PF01607">
    <property type="entry name" value="CBM_14"/>
    <property type="match status" value="1"/>
</dbReference>
<feature type="region of interest" description="Disordered" evidence="1">
    <location>
        <begin position="270"/>
        <end position="315"/>
    </location>
</feature>
<feature type="compositionally biased region" description="Polar residues" evidence="1">
    <location>
        <begin position="726"/>
        <end position="741"/>
    </location>
</feature>
<feature type="compositionally biased region" description="Polar residues" evidence="1">
    <location>
        <begin position="1509"/>
        <end position="1518"/>
    </location>
</feature>
<feature type="compositionally biased region" description="Basic and acidic residues" evidence="1">
    <location>
        <begin position="1159"/>
        <end position="1176"/>
    </location>
</feature>
<feature type="compositionally biased region" description="Basic and acidic residues" evidence="1">
    <location>
        <begin position="1327"/>
        <end position="1336"/>
    </location>
</feature>
<dbReference type="InterPro" id="IPR002557">
    <property type="entry name" value="Chitin-bd_dom"/>
</dbReference>
<dbReference type="Proteomes" id="UP001381693">
    <property type="component" value="Unassembled WGS sequence"/>
</dbReference>
<dbReference type="InterPro" id="IPR036508">
    <property type="entry name" value="Chitin-bd_dom_sf"/>
</dbReference>
<feature type="compositionally biased region" description="Acidic residues" evidence="1">
    <location>
        <begin position="1199"/>
        <end position="1208"/>
    </location>
</feature>
<protein>
    <recommendedName>
        <fullName evidence="2">Chitin-binding type-2 domain-containing protein</fullName>
    </recommendedName>
</protein>
<feature type="region of interest" description="Disordered" evidence="1">
    <location>
        <begin position="976"/>
        <end position="1217"/>
    </location>
</feature>
<evidence type="ECO:0000259" key="2">
    <source>
        <dbReference type="PROSITE" id="PS50940"/>
    </source>
</evidence>
<feature type="region of interest" description="Disordered" evidence="1">
    <location>
        <begin position="394"/>
        <end position="416"/>
    </location>
</feature>
<feature type="compositionally biased region" description="Polar residues" evidence="1">
    <location>
        <begin position="1582"/>
        <end position="1601"/>
    </location>
</feature>
<dbReference type="PROSITE" id="PS50940">
    <property type="entry name" value="CHIT_BIND_II"/>
    <property type="match status" value="1"/>
</dbReference>
<feature type="region of interest" description="Disordered" evidence="1">
    <location>
        <begin position="476"/>
        <end position="550"/>
    </location>
</feature>
<feature type="compositionally biased region" description="Low complexity" evidence="1">
    <location>
        <begin position="914"/>
        <end position="924"/>
    </location>
</feature>
<feature type="compositionally biased region" description="Polar residues" evidence="1">
    <location>
        <begin position="1069"/>
        <end position="1083"/>
    </location>
</feature>
<feature type="region of interest" description="Disordered" evidence="1">
    <location>
        <begin position="356"/>
        <end position="376"/>
    </location>
</feature>
<feature type="compositionally biased region" description="Basic and acidic residues" evidence="1">
    <location>
        <begin position="1532"/>
        <end position="1577"/>
    </location>
</feature>
<feature type="compositionally biased region" description="Polar residues" evidence="1">
    <location>
        <begin position="1254"/>
        <end position="1273"/>
    </location>
</feature>
<feature type="compositionally biased region" description="Basic residues" evidence="1">
    <location>
        <begin position="273"/>
        <end position="284"/>
    </location>
</feature>
<dbReference type="SMART" id="SM00494">
    <property type="entry name" value="ChtBD2"/>
    <property type="match status" value="1"/>
</dbReference>
<proteinExistence type="predicted"/>
<dbReference type="GO" id="GO:0008061">
    <property type="term" value="F:chitin binding"/>
    <property type="evidence" value="ECO:0007669"/>
    <property type="project" value="InterPro"/>
</dbReference>
<evidence type="ECO:0000313" key="4">
    <source>
        <dbReference type="Proteomes" id="UP001381693"/>
    </source>
</evidence>
<feature type="region of interest" description="Disordered" evidence="1">
    <location>
        <begin position="864"/>
        <end position="961"/>
    </location>
</feature>
<feature type="compositionally biased region" description="Polar residues" evidence="1">
    <location>
        <begin position="395"/>
        <end position="416"/>
    </location>
</feature>
<feature type="compositionally biased region" description="Basic and acidic residues" evidence="1">
    <location>
        <begin position="1039"/>
        <end position="1057"/>
    </location>
</feature>
<feature type="compositionally biased region" description="Pro residues" evidence="1">
    <location>
        <begin position="481"/>
        <end position="490"/>
    </location>
</feature>
<feature type="compositionally biased region" description="Polar residues" evidence="1">
    <location>
        <begin position="666"/>
        <end position="684"/>
    </location>
</feature>
<feature type="compositionally biased region" description="Basic and acidic residues" evidence="1">
    <location>
        <begin position="1131"/>
        <end position="1144"/>
    </location>
</feature>
<dbReference type="EMBL" id="JAXCGZ010009675">
    <property type="protein sequence ID" value="KAK7076421.1"/>
    <property type="molecule type" value="Genomic_DNA"/>
</dbReference>
<reference evidence="3 4" key="1">
    <citation type="submission" date="2023-11" db="EMBL/GenBank/DDBJ databases">
        <title>Halocaridina rubra genome assembly.</title>
        <authorList>
            <person name="Smith C."/>
        </authorList>
    </citation>
    <scope>NUCLEOTIDE SEQUENCE [LARGE SCALE GENOMIC DNA]</scope>
    <source>
        <strain evidence="3">EP-1</strain>
        <tissue evidence="3">Whole</tissue>
    </source>
</reference>
<feature type="compositionally biased region" description="Polar residues" evidence="1">
    <location>
        <begin position="865"/>
        <end position="896"/>
    </location>
</feature>
<organism evidence="3 4">
    <name type="scientific">Halocaridina rubra</name>
    <name type="common">Hawaiian red shrimp</name>
    <dbReference type="NCBI Taxonomy" id="373956"/>
    <lineage>
        <taxon>Eukaryota</taxon>
        <taxon>Metazoa</taxon>
        <taxon>Ecdysozoa</taxon>
        <taxon>Arthropoda</taxon>
        <taxon>Crustacea</taxon>
        <taxon>Multicrustacea</taxon>
        <taxon>Malacostraca</taxon>
        <taxon>Eumalacostraca</taxon>
        <taxon>Eucarida</taxon>
        <taxon>Decapoda</taxon>
        <taxon>Pleocyemata</taxon>
        <taxon>Caridea</taxon>
        <taxon>Atyoidea</taxon>
        <taxon>Atyidae</taxon>
        <taxon>Halocaridina</taxon>
    </lineage>
</organism>
<feature type="region of interest" description="Disordered" evidence="1">
    <location>
        <begin position="1231"/>
        <end position="1273"/>
    </location>
</feature>
<feature type="compositionally biased region" description="Basic and acidic residues" evidence="1">
    <location>
        <begin position="1088"/>
        <end position="1115"/>
    </location>
</feature>
<evidence type="ECO:0000313" key="3">
    <source>
        <dbReference type="EMBL" id="KAK7076421.1"/>
    </source>
</evidence>
<evidence type="ECO:0000256" key="1">
    <source>
        <dbReference type="SAM" id="MobiDB-lite"/>
    </source>
</evidence>